<sequence length="32" mass="3539">MRNIRLVIGAIFNGCSHANIDGFTVARLKVHD</sequence>
<proteinExistence type="predicted"/>
<dbReference type="EMBL" id="BK014804">
    <property type="protein sequence ID" value="DAD76523.1"/>
    <property type="molecule type" value="Genomic_DNA"/>
</dbReference>
<protein>
    <submittedName>
        <fullName evidence="1">Uncharacterized protein</fullName>
    </submittedName>
</protein>
<accession>A0A8S5M377</accession>
<name>A0A8S5M377_9CAUD</name>
<organism evidence="1">
    <name type="scientific">Siphoviridae sp. ctqpo8</name>
    <dbReference type="NCBI Taxonomy" id="2826469"/>
    <lineage>
        <taxon>Viruses</taxon>
        <taxon>Duplodnaviria</taxon>
        <taxon>Heunggongvirae</taxon>
        <taxon>Uroviricota</taxon>
        <taxon>Caudoviricetes</taxon>
    </lineage>
</organism>
<evidence type="ECO:0000313" key="1">
    <source>
        <dbReference type="EMBL" id="DAD76523.1"/>
    </source>
</evidence>
<reference evidence="1" key="1">
    <citation type="journal article" date="2021" name="Proc. Natl. Acad. Sci. U.S.A.">
        <title>A Catalog of Tens of Thousands of Viruses from Human Metagenomes Reveals Hidden Associations with Chronic Diseases.</title>
        <authorList>
            <person name="Tisza M.J."/>
            <person name="Buck C.B."/>
        </authorList>
    </citation>
    <scope>NUCLEOTIDE SEQUENCE</scope>
    <source>
        <strain evidence="1">Ctqpo8</strain>
    </source>
</reference>